<keyword evidence="1" id="KW-0472">Membrane</keyword>
<sequence>MTTVLRIFGIVALLMGGLWVGQGLGLIMWPASSFMLAQGQWALIGAGLMLLGLGALWRSRR</sequence>
<feature type="transmembrane region" description="Helical" evidence="1">
    <location>
        <begin position="7"/>
        <end position="29"/>
    </location>
</feature>
<keyword evidence="1" id="KW-1133">Transmembrane helix</keyword>
<gene>
    <name evidence="2" type="ordered locus">Saro_2033</name>
</gene>
<dbReference type="Proteomes" id="UP000009134">
    <property type="component" value="Chromosome"/>
</dbReference>
<feature type="transmembrane region" description="Helical" evidence="1">
    <location>
        <begin position="41"/>
        <end position="57"/>
    </location>
</feature>
<evidence type="ECO:0000313" key="2">
    <source>
        <dbReference type="EMBL" id="ABD26472.1"/>
    </source>
</evidence>
<proteinExistence type="predicted"/>
<organism evidence="2 3">
    <name type="scientific">Novosphingobium aromaticivorans (strain ATCC 700278 / DSM 12444 / CCUG 56034 / CIP 105152 / NBRC 16084 / F199)</name>
    <dbReference type="NCBI Taxonomy" id="279238"/>
    <lineage>
        <taxon>Bacteria</taxon>
        <taxon>Pseudomonadati</taxon>
        <taxon>Pseudomonadota</taxon>
        <taxon>Alphaproteobacteria</taxon>
        <taxon>Sphingomonadales</taxon>
        <taxon>Sphingomonadaceae</taxon>
        <taxon>Novosphingobium</taxon>
    </lineage>
</organism>
<protein>
    <submittedName>
        <fullName evidence="2">Uncharacterized protein</fullName>
    </submittedName>
</protein>
<evidence type="ECO:0000256" key="1">
    <source>
        <dbReference type="SAM" id="Phobius"/>
    </source>
</evidence>
<accession>Q2G6Q1</accession>
<dbReference type="STRING" id="279238.Saro_2033"/>
<dbReference type="KEGG" id="nar:Saro_2033"/>
<dbReference type="EMBL" id="CP000248">
    <property type="protein sequence ID" value="ABD26472.1"/>
    <property type="molecule type" value="Genomic_DNA"/>
</dbReference>
<evidence type="ECO:0000313" key="3">
    <source>
        <dbReference type="Proteomes" id="UP000009134"/>
    </source>
</evidence>
<dbReference type="AlphaFoldDB" id="Q2G6Q1"/>
<keyword evidence="3" id="KW-1185">Reference proteome</keyword>
<name>Q2G6Q1_NOVAD</name>
<keyword evidence="1" id="KW-0812">Transmembrane</keyword>
<reference evidence="3" key="1">
    <citation type="submission" date="2006-01" db="EMBL/GenBank/DDBJ databases">
        <title>Complete sequence of Novosphingobium aromaticivorans DSM 12444.</title>
        <authorList>
            <consortium name="US DOE Joint Genome Institute"/>
            <person name="Copeland A."/>
            <person name="Lucas S."/>
            <person name="Lapidus A."/>
            <person name="Barry K."/>
            <person name="Detter J.C."/>
            <person name="Glavina T."/>
            <person name="Hammon N."/>
            <person name="Israni S."/>
            <person name="Pitluck S."/>
            <person name="Chain P."/>
            <person name="Malfatti S."/>
            <person name="Shin M."/>
            <person name="Vergez L."/>
            <person name="Schmutz J."/>
            <person name="Larimer F."/>
            <person name="Land M."/>
            <person name="Kyrpides N."/>
            <person name="Ivanova N."/>
            <person name="Fredrickson J."/>
            <person name="Balkwill D."/>
            <person name="Romine M.F."/>
            <person name="Richardson P."/>
        </authorList>
    </citation>
    <scope>NUCLEOTIDE SEQUENCE [LARGE SCALE GENOMIC DNA]</scope>
    <source>
        <strain evidence="3">ATCC 700278 / DSM 12444 / CCUG 56034 / CIP 105152 / NBRC 16084 / F199</strain>
    </source>
</reference>
<dbReference type="RefSeq" id="WP_011445681.1">
    <property type="nucleotide sequence ID" value="NC_007794.1"/>
</dbReference>
<dbReference type="HOGENOM" id="CLU_187779_1_0_5"/>